<name>A0A507R477_MONPU</name>
<organism evidence="1 2">
    <name type="scientific">Monascus purpureus</name>
    <name type="common">Red mold</name>
    <name type="synonym">Monascus anka</name>
    <dbReference type="NCBI Taxonomy" id="5098"/>
    <lineage>
        <taxon>Eukaryota</taxon>
        <taxon>Fungi</taxon>
        <taxon>Dikarya</taxon>
        <taxon>Ascomycota</taxon>
        <taxon>Pezizomycotina</taxon>
        <taxon>Eurotiomycetes</taxon>
        <taxon>Eurotiomycetidae</taxon>
        <taxon>Eurotiales</taxon>
        <taxon>Aspergillaceae</taxon>
        <taxon>Monascus</taxon>
    </lineage>
</organism>
<dbReference type="AlphaFoldDB" id="A0A507R477"/>
<comment type="caution">
    <text evidence="1">The sequence shown here is derived from an EMBL/GenBank/DDBJ whole genome shotgun (WGS) entry which is preliminary data.</text>
</comment>
<accession>A0A507R477</accession>
<gene>
    <name evidence="1" type="ORF">MPDQ_003098</name>
</gene>
<evidence type="ECO:0000313" key="2">
    <source>
        <dbReference type="Proteomes" id="UP000319663"/>
    </source>
</evidence>
<reference evidence="1 2" key="1">
    <citation type="submission" date="2019-06" db="EMBL/GenBank/DDBJ databases">
        <title>Wine fermentation using esterase from Monascus purpureus.</title>
        <authorList>
            <person name="Geng C."/>
            <person name="Zhang Y."/>
        </authorList>
    </citation>
    <scope>NUCLEOTIDE SEQUENCE [LARGE SCALE GENOMIC DNA]</scope>
    <source>
        <strain evidence="1">HQ1</strain>
    </source>
</reference>
<proteinExistence type="predicted"/>
<evidence type="ECO:0000313" key="1">
    <source>
        <dbReference type="EMBL" id="TQB75409.1"/>
    </source>
</evidence>
<sequence>MASEKKEKLEGGFTANLKLVFVASANHASRSAQIKAVDMTEEMQQEAIEVGASFRSGPSNDRRLRLIS</sequence>
<protein>
    <submittedName>
        <fullName evidence="1">Uncharacterized protein</fullName>
    </submittedName>
</protein>
<dbReference type="Proteomes" id="UP000319663">
    <property type="component" value="Unassembled WGS sequence"/>
</dbReference>
<keyword evidence="2" id="KW-1185">Reference proteome</keyword>
<dbReference type="EMBL" id="VIFY01000020">
    <property type="protein sequence ID" value="TQB75409.1"/>
    <property type="molecule type" value="Genomic_DNA"/>
</dbReference>